<keyword evidence="1" id="KW-0732">Signal</keyword>
<feature type="compositionally biased region" description="Basic and acidic residues" evidence="2">
    <location>
        <begin position="287"/>
        <end position="298"/>
    </location>
</feature>
<keyword evidence="5" id="KW-1185">Reference proteome</keyword>
<feature type="domain" description="DUF7490" evidence="3">
    <location>
        <begin position="164"/>
        <end position="265"/>
    </location>
</feature>
<dbReference type="NCBIfam" id="TIGR04126">
    <property type="entry name" value="PGF_CTERM"/>
    <property type="match status" value="1"/>
</dbReference>
<gene>
    <name evidence="4" type="ORF">KM295_00070</name>
</gene>
<dbReference type="InterPro" id="IPR026371">
    <property type="entry name" value="PGF_CTERM"/>
</dbReference>
<dbReference type="EMBL" id="JAHLKM010000001">
    <property type="protein sequence ID" value="MCQ4331903.1"/>
    <property type="molecule type" value="Genomic_DNA"/>
</dbReference>
<dbReference type="Pfam" id="PF24318">
    <property type="entry name" value="DUF7490"/>
    <property type="match status" value="2"/>
</dbReference>
<feature type="region of interest" description="Disordered" evidence="2">
    <location>
        <begin position="285"/>
        <end position="309"/>
    </location>
</feature>
<protein>
    <submittedName>
        <fullName evidence="4">PGF-CTERM sorting domain-containing protein</fullName>
    </submittedName>
</protein>
<name>A0A9R1D514_9EURY</name>
<dbReference type="AlphaFoldDB" id="A0A9R1D514"/>
<sequence length="332" mass="34984">MRPEALLTAVAAAALLVTVGAALVVPGFVAEPGSDDPPARLDVAETTLETGEVTGETVTFDVTAFVAHRGGPAENVSVVVRAIDDSGVVSDTAREDRRTLEGDGEHEFPVPVTVPREGGYEIRTILYVDGERVDVASASVSGVEALTPPYAETNVGFHRFDRQPAVEYTIDSTDDGDVTLAVTSYLTNGGDEAESGFRITVTARHAAANVVADRAETSVGSVAAGRTEFVETAVTVPNESNYYLDVTLWRDGVVLDSARTAANLDPRRTVDVEERTESVAFEAGEFETDRDGRPRGETEDAAGGAESQPGFGAPVAVVALLFGAVAARRWSR</sequence>
<dbReference type="InterPro" id="IPR055913">
    <property type="entry name" value="DUF7490"/>
</dbReference>
<evidence type="ECO:0000256" key="2">
    <source>
        <dbReference type="SAM" id="MobiDB-lite"/>
    </source>
</evidence>
<proteinExistence type="predicted"/>
<evidence type="ECO:0000256" key="1">
    <source>
        <dbReference type="ARBA" id="ARBA00022729"/>
    </source>
</evidence>
<reference evidence="4" key="1">
    <citation type="journal article" date="2023" name="Front. Microbiol.">
        <title>Genomic-based phylogenetic and metabolic analyses of the genus Natronomonas, and description of Natronomonas aquatica sp. nov.</title>
        <authorList>
            <person name="Garcia-Roldan A."/>
            <person name="Duran-Viseras A."/>
            <person name="de la Haba R.R."/>
            <person name="Corral P."/>
            <person name="Sanchez-Porro C."/>
            <person name="Ventosa A."/>
        </authorList>
    </citation>
    <scope>NUCLEOTIDE SEQUENCE</scope>
    <source>
        <strain evidence="4">F2-12</strain>
    </source>
</reference>
<dbReference type="Proteomes" id="UP001139494">
    <property type="component" value="Unassembled WGS sequence"/>
</dbReference>
<dbReference type="GO" id="GO:0030115">
    <property type="term" value="C:S-layer"/>
    <property type="evidence" value="ECO:0007669"/>
    <property type="project" value="UniProtKB-SubCell"/>
</dbReference>
<accession>A0A9R1D514</accession>
<evidence type="ECO:0000313" key="4">
    <source>
        <dbReference type="EMBL" id="MCQ4331903.1"/>
    </source>
</evidence>
<organism evidence="4 5">
    <name type="scientific">Natronomonas aquatica</name>
    <dbReference type="NCBI Taxonomy" id="2841590"/>
    <lineage>
        <taxon>Archaea</taxon>
        <taxon>Methanobacteriati</taxon>
        <taxon>Methanobacteriota</taxon>
        <taxon>Stenosarchaea group</taxon>
        <taxon>Halobacteria</taxon>
        <taxon>Halobacteriales</taxon>
        <taxon>Natronomonadaceae</taxon>
        <taxon>Natronomonas</taxon>
    </lineage>
</organism>
<dbReference type="GO" id="GO:0005886">
    <property type="term" value="C:plasma membrane"/>
    <property type="evidence" value="ECO:0007669"/>
    <property type="project" value="UniProtKB-SubCell"/>
</dbReference>
<comment type="caution">
    <text evidence="4">The sequence shown here is derived from an EMBL/GenBank/DDBJ whole genome shotgun (WGS) entry which is preliminary data.</text>
</comment>
<evidence type="ECO:0000259" key="3">
    <source>
        <dbReference type="Pfam" id="PF24318"/>
    </source>
</evidence>
<feature type="domain" description="DUF7490" evidence="3">
    <location>
        <begin position="41"/>
        <end position="144"/>
    </location>
</feature>
<evidence type="ECO:0000313" key="5">
    <source>
        <dbReference type="Proteomes" id="UP001139494"/>
    </source>
</evidence>
<dbReference type="RefSeq" id="WP_256027703.1">
    <property type="nucleotide sequence ID" value="NZ_JAHLKM010000001.1"/>
</dbReference>